<feature type="region of interest" description="Disordered" evidence="1">
    <location>
        <begin position="356"/>
        <end position="375"/>
    </location>
</feature>
<dbReference type="EMBL" id="FOKA01000001">
    <property type="protein sequence ID" value="SFA69002.1"/>
    <property type="molecule type" value="Genomic_DNA"/>
</dbReference>
<dbReference type="InterPro" id="IPR013693">
    <property type="entry name" value="SpoIID/LytB_N"/>
</dbReference>
<evidence type="ECO:0000313" key="4">
    <source>
        <dbReference type="EMBL" id="SFA69002.1"/>
    </source>
</evidence>
<dbReference type="Pfam" id="PF08486">
    <property type="entry name" value="SpoIID"/>
    <property type="match status" value="1"/>
</dbReference>
<keyword evidence="5" id="KW-1185">Reference proteome</keyword>
<dbReference type="Gene3D" id="1.10.3130.20">
    <property type="entry name" value="Phycobilisome linker domain"/>
    <property type="match status" value="1"/>
</dbReference>
<accession>A0A1I0UYC4</accession>
<feature type="compositionally biased region" description="Acidic residues" evidence="1">
    <location>
        <begin position="12"/>
        <end position="25"/>
    </location>
</feature>
<feature type="compositionally biased region" description="Polar residues" evidence="1">
    <location>
        <begin position="360"/>
        <end position="372"/>
    </location>
</feature>
<evidence type="ECO:0000259" key="2">
    <source>
        <dbReference type="Pfam" id="PF08486"/>
    </source>
</evidence>
<evidence type="ECO:0000313" key="5">
    <source>
        <dbReference type="Proteomes" id="UP000199012"/>
    </source>
</evidence>
<dbReference type="InterPro" id="IPR025282">
    <property type="entry name" value="DUF4214"/>
</dbReference>
<organism evidence="4 5">
    <name type="scientific">Cellulomonas marina</name>
    <dbReference type="NCBI Taxonomy" id="988821"/>
    <lineage>
        <taxon>Bacteria</taxon>
        <taxon>Bacillati</taxon>
        <taxon>Actinomycetota</taxon>
        <taxon>Actinomycetes</taxon>
        <taxon>Micrococcales</taxon>
        <taxon>Cellulomonadaceae</taxon>
        <taxon>Cellulomonas</taxon>
    </lineage>
</organism>
<protein>
    <submittedName>
        <fullName evidence="4">SpoIID/LytB domain protein</fullName>
    </submittedName>
</protein>
<feature type="compositionally biased region" description="Low complexity" evidence="1">
    <location>
        <begin position="39"/>
        <end position="54"/>
    </location>
</feature>
<dbReference type="STRING" id="988821.SAMN05421867_1015"/>
<reference evidence="4 5" key="1">
    <citation type="submission" date="2016-10" db="EMBL/GenBank/DDBJ databases">
        <authorList>
            <person name="de Groot N.N."/>
        </authorList>
    </citation>
    <scope>NUCLEOTIDE SEQUENCE [LARGE SCALE GENOMIC DNA]</scope>
    <source>
        <strain evidence="4 5">CGMCC 4.6945</strain>
    </source>
</reference>
<dbReference type="Pfam" id="PF13946">
    <property type="entry name" value="DUF4214"/>
    <property type="match status" value="2"/>
</dbReference>
<feature type="domain" description="DUF4214" evidence="3">
    <location>
        <begin position="480"/>
        <end position="536"/>
    </location>
</feature>
<name>A0A1I0UYC4_9CELL</name>
<gene>
    <name evidence="4" type="ORF">SAMN05421867_1015</name>
</gene>
<feature type="domain" description="DUF4214" evidence="3">
    <location>
        <begin position="580"/>
        <end position="640"/>
    </location>
</feature>
<feature type="domain" description="Sporulation stage II protein D amidase enhancer LytB N-terminal" evidence="2">
    <location>
        <begin position="271"/>
        <end position="371"/>
    </location>
</feature>
<feature type="compositionally biased region" description="Basic and acidic residues" evidence="1">
    <location>
        <begin position="26"/>
        <end position="35"/>
    </location>
</feature>
<dbReference type="Proteomes" id="UP000199012">
    <property type="component" value="Unassembled WGS sequence"/>
</dbReference>
<sequence>MTHGDSGHHDEHDDEHDEHDDERDDEGTTVRRGVDEDGTTGTRAGTTRAGTTRAGTIRAGTIRARATGAGTTGRTGAVARAVRLLTVAAVVLGLVAVDAARGPVAPAHAEDGSLRLTVTGHGWGHGRGMGQWGALGYAQQGAPYQTILGHYYGGTRLAADAGNPWVFVELTRFTGAATDVLVQGYGLHAGSTSVPGYGYLRLRWNGSATEVQTGPSCGGPWTTASTVGATTVEVGAGGAGGLDGLIRTCEPTGSTGYRGALQLRVVGGTRYVVNAVQIDDYVRGVAAAEMPPSWGSTPNGMAALRAQTVAARSYALASSPRASGATLCDTTACQVYRGAFSTGAQGPGAARTLREDARSDQATAETSGQVMRTSAGRIARTEFSASTGGWTAGGTFPAVVDDGDAVAGNPHHTWTLATTVGEAGARLGVGVLRSFTVTGRNGLGAEGGRVTSARVVGTTATRTMTGNEVRQALGLKSDWFTVSLSPADAAALVRALYQDLLGRDAEPSGVASWSGLLIGGASSADLVGVLTSTQEYRERRVRQAYAEVLGRPADDGGLRGWVDAVAAGRLTIDDVQRLLYESPEFYLASGSDDAAYVGRVYTVMLGRAPSPEESAYWVARVRSTGRGSVGFGVWMSLEAAQGRAAGYYRTFLGREPEWSGRVHWGQVLLERGEGVVRVGIAGSDEYWARARVRFPA</sequence>
<dbReference type="AlphaFoldDB" id="A0A1I0UYC4"/>
<dbReference type="RefSeq" id="WP_090029677.1">
    <property type="nucleotide sequence ID" value="NZ_BONM01000023.1"/>
</dbReference>
<feature type="compositionally biased region" description="Basic and acidic residues" evidence="1">
    <location>
        <begin position="1"/>
        <end position="11"/>
    </location>
</feature>
<dbReference type="OrthoDB" id="9773852at2"/>
<evidence type="ECO:0000256" key="1">
    <source>
        <dbReference type="SAM" id="MobiDB-lite"/>
    </source>
</evidence>
<dbReference type="InterPro" id="IPR038255">
    <property type="entry name" value="PBS_linker_sf"/>
</dbReference>
<proteinExistence type="predicted"/>
<evidence type="ECO:0000259" key="3">
    <source>
        <dbReference type="Pfam" id="PF13946"/>
    </source>
</evidence>
<feature type="region of interest" description="Disordered" evidence="1">
    <location>
        <begin position="1"/>
        <end position="54"/>
    </location>
</feature>